<evidence type="ECO:0000313" key="2">
    <source>
        <dbReference type="Proteomes" id="UP001066276"/>
    </source>
</evidence>
<dbReference type="AlphaFoldDB" id="A0AAV7NN15"/>
<organism evidence="1 2">
    <name type="scientific">Pleurodeles waltl</name>
    <name type="common">Iberian ribbed newt</name>
    <dbReference type="NCBI Taxonomy" id="8319"/>
    <lineage>
        <taxon>Eukaryota</taxon>
        <taxon>Metazoa</taxon>
        <taxon>Chordata</taxon>
        <taxon>Craniata</taxon>
        <taxon>Vertebrata</taxon>
        <taxon>Euteleostomi</taxon>
        <taxon>Amphibia</taxon>
        <taxon>Batrachia</taxon>
        <taxon>Caudata</taxon>
        <taxon>Salamandroidea</taxon>
        <taxon>Salamandridae</taxon>
        <taxon>Pleurodelinae</taxon>
        <taxon>Pleurodeles</taxon>
    </lineage>
</organism>
<accession>A0AAV7NN15</accession>
<evidence type="ECO:0000313" key="1">
    <source>
        <dbReference type="EMBL" id="KAJ1116074.1"/>
    </source>
</evidence>
<gene>
    <name evidence="1" type="ORF">NDU88_004293</name>
</gene>
<name>A0AAV7NN15_PLEWA</name>
<proteinExistence type="predicted"/>
<reference evidence="1" key="1">
    <citation type="journal article" date="2022" name="bioRxiv">
        <title>Sequencing and chromosome-scale assembly of the giantPleurodeles waltlgenome.</title>
        <authorList>
            <person name="Brown T."/>
            <person name="Elewa A."/>
            <person name="Iarovenko S."/>
            <person name="Subramanian E."/>
            <person name="Araus A.J."/>
            <person name="Petzold A."/>
            <person name="Susuki M."/>
            <person name="Suzuki K.-i.T."/>
            <person name="Hayashi T."/>
            <person name="Toyoda A."/>
            <person name="Oliveira C."/>
            <person name="Osipova E."/>
            <person name="Leigh N.D."/>
            <person name="Simon A."/>
            <person name="Yun M.H."/>
        </authorList>
    </citation>
    <scope>NUCLEOTIDE SEQUENCE</scope>
    <source>
        <strain evidence="1">20211129_DDA</strain>
        <tissue evidence="1">Liver</tissue>
    </source>
</reference>
<comment type="caution">
    <text evidence="1">The sequence shown here is derived from an EMBL/GenBank/DDBJ whole genome shotgun (WGS) entry which is preliminary data.</text>
</comment>
<keyword evidence="2" id="KW-1185">Reference proteome</keyword>
<sequence>MSPVGLRGCLWISFETSWCGWIPSPFFRFLAAFLLRLSSFSFLWLRPPFVLWVCPPFVLRVRLRFVLRVERAFPLRLPLFSSLRVFDPDIWDSTSCECLVLTTAYHGCVIYNRIPMVMPLSTFGTLGAPFPAVGITGEFWENDWTESFQIGSATCISVLQVPMDWCHQESRATAVTLSPCGLEGRHNWNVCLQDWANQKRSLLLRQHTMVLAARGACRSGQWFTPCITLQQSAQHVECPGGAGHTKKEKQALYAAAKQAVTKESSLPGTAGLLLIEYALIRGEPYTSLQG</sequence>
<protein>
    <submittedName>
        <fullName evidence="1">Uncharacterized protein</fullName>
    </submittedName>
</protein>
<dbReference type="EMBL" id="JANPWB010000012">
    <property type="protein sequence ID" value="KAJ1116074.1"/>
    <property type="molecule type" value="Genomic_DNA"/>
</dbReference>
<dbReference type="Proteomes" id="UP001066276">
    <property type="component" value="Chromosome 8"/>
</dbReference>